<dbReference type="EMBL" id="GBXM01084656">
    <property type="protein sequence ID" value="JAH23921.1"/>
    <property type="molecule type" value="Transcribed_RNA"/>
</dbReference>
<proteinExistence type="predicted"/>
<sequence>MMLRKCIIVQLKLV</sequence>
<organism evidence="1">
    <name type="scientific">Anguilla anguilla</name>
    <name type="common">European freshwater eel</name>
    <name type="synonym">Muraena anguilla</name>
    <dbReference type="NCBI Taxonomy" id="7936"/>
    <lineage>
        <taxon>Eukaryota</taxon>
        <taxon>Metazoa</taxon>
        <taxon>Chordata</taxon>
        <taxon>Craniata</taxon>
        <taxon>Vertebrata</taxon>
        <taxon>Euteleostomi</taxon>
        <taxon>Actinopterygii</taxon>
        <taxon>Neopterygii</taxon>
        <taxon>Teleostei</taxon>
        <taxon>Anguilliformes</taxon>
        <taxon>Anguillidae</taxon>
        <taxon>Anguilla</taxon>
    </lineage>
</organism>
<name>A0A0E9R442_ANGAN</name>
<reference evidence="1" key="2">
    <citation type="journal article" date="2015" name="Fish Shellfish Immunol.">
        <title>Early steps in the European eel (Anguilla anguilla)-Vibrio vulnificus interaction in the gills: Role of the RtxA13 toxin.</title>
        <authorList>
            <person name="Callol A."/>
            <person name="Pajuelo D."/>
            <person name="Ebbesson L."/>
            <person name="Teles M."/>
            <person name="MacKenzie S."/>
            <person name="Amaro C."/>
        </authorList>
    </citation>
    <scope>NUCLEOTIDE SEQUENCE</scope>
</reference>
<protein>
    <submittedName>
        <fullName evidence="1">Uncharacterized protein</fullName>
    </submittedName>
</protein>
<evidence type="ECO:0000313" key="1">
    <source>
        <dbReference type="EMBL" id="JAH23921.1"/>
    </source>
</evidence>
<reference evidence="1" key="1">
    <citation type="submission" date="2014-11" db="EMBL/GenBank/DDBJ databases">
        <authorList>
            <person name="Amaro Gonzalez C."/>
        </authorList>
    </citation>
    <scope>NUCLEOTIDE SEQUENCE</scope>
</reference>
<accession>A0A0E9R442</accession>